<evidence type="ECO:0000313" key="13">
    <source>
        <dbReference type="EMBL" id="KAB7504437.1"/>
    </source>
</evidence>
<dbReference type="SMART" id="SM00451">
    <property type="entry name" value="ZnF_U1"/>
    <property type="match status" value="1"/>
</dbReference>
<dbReference type="EMBL" id="SEYY01003175">
    <property type="protein sequence ID" value="KAB7504437.1"/>
    <property type="molecule type" value="Genomic_DNA"/>
</dbReference>
<keyword evidence="4 9" id="KW-0862">Zinc</keyword>
<dbReference type="GO" id="GO:0000243">
    <property type="term" value="C:commitment complex"/>
    <property type="evidence" value="ECO:0007669"/>
    <property type="project" value="UniProtKB-UniRule"/>
</dbReference>
<comment type="function">
    <text evidence="10">Component of the U1 snRNP, which is essential for recognition of the pre-mRNA 5' splice-site and the subsequent assembly of the spliceosome. U1-C is directly involved in initial 5' splice-site recognition for both constitutive and regulated alternative splicing. The interaction with the 5' splice-site seems to precede base-pairing between the pre-mRNA and the U1 snRNA.</text>
</comment>
<dbReference type="GO" id="GO:0008270">
    <property type="term" value="F:zinc ion binding"/>
    <property type="evidence" value="ECO:0007669"/>
    <property type="project" value="UniProtKB-UniRule"/>
</dbReference>
<keyword evidence="7 9" id="KW-0687">Ribonucleoprotein</keyword>
<dbReference type="PANTHER" id="PTHR31148">
    <property type="entry name" value="U1 SMALL NUCLEAR RIBONUCLEOPROTEIN C"/>
    <property type="match status" value="1"/>
</dbReference>
<gene>
    <name evidence="13" type="primary">snRNP-U1-C</name>
    <name evidence="13" type="ORF">Anas_04746</name>
</gene>
<dbReference type="PANTHER" id="PTHR31148:SF1">
    <property type="entry name" value="U1 SMALL NUCLEAR RIBONUCLEOPROTEIN C"/>
    <property type="match status" value="1"/>
</dbReference>
<evidence type="ECO:0000256" key="7">
    <source>
        <dbReference type="ARBA" id="ARBA00023274"/>
    </source>
</evidence>
<comment type="function">
    <text evidence="9">Component of the spliceosomal U1 snRNP, which is essential for recognition of the pre-mRNA 5' splice-site and the subsequent assembly of the spliceosome. U1-C is directly involved in initial 5' splice-site recognition for both constitutive and regulated alternative splicing. The interaction with the 5' splice-site seems to precede base-pairing between the pre-mRNA and the U1 snRNA. Stimulates commitment or early (E) complex formation by stabilizing the base pairing of the 5' end of the U1 snRNA and the 5' splice-site region.</text>
</comment>
<dbReference type="GO" id="GO:0000387">
    <property type="term" value="P:spliceosomal snRNP assembly"/>
    <property type="evidence" value="ECO:0007669"/>
    <property type="project" value="UniProtKB-UniRule"/>
</dbReference>
<dbReference type="InterPro" id="IPR036236">
    <property type="entry name" value="Znf_C2H2_sf"/>
</dbReference>
<dbReference type="InterPro" id="IPR017340">
    <property type="entry name" value="U1_snRNP-C"/>
</dbReference>
<dbReference type="PIRSF" id="PIRSF037969">
    <property type="entry name" value="U1_snRNP-C"/>
    <property type="match status" value="1"/>
</dbReference>
<proteinExistence type="inferred from homology"/>
<feature type="domain" description="Matrin-type" evidence="12">
    <location>
        <begin position="4"/>
        <end position="36"/>
    </location>
</feature>
<evidence type="ECO:0000256" key="9">
    <source>
        <dbReference type="HAMAP-Rule" id="MF_03153"/>
    </source>
</evidence>
<keyword evidence="5 9" id="KW-0694">RNA-binding</keyword>
<feature type="region of interest" description="Disordered" evidence="11">
    <location>
        <begin position="128"/>
        <end position="149"/>
    </location>
</feature>
<dbReference type="InterPro" id="IPR003604">
    <property type="entry name" value="Matrin/U1-like-C_Znf_C2H2"/>
</dbReference>
<evidence type="ECO:0000313" key="14">
    <source>
        <dbReference type="Proteomes" id="UP000326759"/>
    </source>
</evidence>
<comment type="similarity">
    <text evidence="9 10">Belongs to the U1 small nuclear ribonucleoprotein C family.</text>
</comment>
<reference evidence="13 14" key="1">
    <citation type="journal article" date="2019" name="PLoS Biol.">
        <title>Sex chromosomes control vertical transmission of feminizing Wolbachia symbionts in an isopod.</title>
        <authorList>
            <person name="Becking T."/>
            <person name="Chebbi M.A."/>
            <person name="Giraud I."/>
            <person name="Moumen B."/>
            <person name="Laverre T."/>
            <person name="Caubet Y."/>
            <person name="Peccoud J."/>
            <person name="Gilbert C."/>
            <person name="Cordaux R."/>
        </authorList>
    </citation>
    <scope>NUCLEOTIDE SEQUENCE [LARGE SCALE GENOMIC DNA]</scope>
    <source>
        <strain evidence="13">ANa2</strain>
        <tissue evidence="13">Whole body excluding digestive tract and cuticle</tissue>
    </source>
</reference>
<dbReference type="GO" id="GO:0005685">
    <property type="term" value="C:U1 snRNP"/>
    <property type="evidence" value="ECO:0007669"/>
    <property type="project" value="UniProtKB-UniRule"/>
</dbReference>
<evidence type="ECO:0000256" key="3">
    <source>
        <dbReference type="ARBA" id="ARBA00022771"/>
    </source>
</evidence>
<evidence type="ECO:0000256" key="1">
    <source>
        <dbReference type="ARBA" id="ARBA00004123"/>
    </source>
</evidence>
<evidence type="ECO:0000256" key="6">
    <source>
        <dbReference type="ARBA" id="ARBA00023242"/>
    </source>
</evidence>
<dbReference type="GO" id="GO:0071004">
    <property type="term" value="C:U2-type prespliceosome"/>
    <property type="evidence" value="ECO:0007669"/>
    <property type="project" value="UniProtKB-UniRule"/>
</dbReference>
<protein>
    <recommendedName>
        <fullName evidence="9 10">U1 small nuclear ribonucleoprotein C</fullName>
        <shortName evidence="9 10">U1 snRNP C</shortName>
        <shortName evidence="9 10">U1-C</shortName>
        <shortName evidence="9 10">U1C</shortName>
    </recommendedName>
</protein>
<dbReference type="FunFam" id="3.30.160.60:FF:000059">
    <property type="entry name" value="U1 small nuclear ribonucleoprotein C"/>
    <property type="match status" value="1"/>
</dbReference>
<keyword evidence="6 9" id="KW-0539">Nucleus</keyword>
<dbReference type="Proteomes" id="UP000326759">
    <property type="component" value="Unassembled WGS sequence"/>
</dbReference>
<dbReference type="OrthoDB" id="76567at2759"/>
<dbReference type="HAMAP" id="MF_03153">
    <property type="entry name" value="U1_C"/>
    <property type="match status" value="1"/>
</dbReference>
<organism evidence="13 14">
    <name type="scientific">Armadillidium nasatum</name>
    <dbReference type="NCBI Taxonomy" id="96803"/>
    <lineage>
        <taxon>Eukaryota</taxon>
        <taxon>Metazoa</taxon>
        <taxon>Ecdysozoa</taxon>
        <taxon>Arthropoda</taxon>
        <taxon>Crustacea</taxon>
        <taxon>Multicrustacea</taxon>
        <taxon>Malacostraca</taxon>
        <taxon>Eumalacostraca</taxon>
        <taxon>Peracarida</taxon>
        <taxon>Isopoda</taxon>
        <taxon>Oniscidea</taxon>
        <taxon>Crinocheta</taxon>
        <taxon>Armadillidiidae</taxon>
        <taxon>Armadillidium</taxon>
    </lineage>
</organism>
<evidence type="ECO:0000256" key="10">
    <source>
        <dbReference type="PIRNR" id="PIRNR037969"/>
    </source>
</evidence>
<dbReference type="Gene3D" id="3.30.160.60">
    <property type="entry name" value="Classic Zinc Finger"/>
    <property type="match status" value="1"/>
</dbReference>
<keyword evidence="14" id="KW-1185">Reference proteome</keyword>
<evidence type="ECO:0000256" key="4">
    <source>
        <dbReference type="ARBA" id="ARBA00022833"/>
    </source>
</evidence>
<dbReference type="PROSITE" id="PS50171">
    <property type="entry name" value="ZF_MATRIN"/>
    <property type="match status" value="1"/>
</dbReference>
<evidence type="ECO:0000256" key="2">
    <source>
        <dbReference type="ARBA" id="ARBA00022723"/>
    </source>
</evidence>
<accession>A0A5N5TDY4</accession>
<dbReference type="GO" id="GO:0003729">
    <property type="term" value="F:mRNA binding"/>
    <property type="evidence" value="ECO:0007669"/>
    <property type="project" value="UniProtKB-UniRule"/>
</dbReference>
<dbReference type="InterPro" id="IPR013085">
    <property type="entry name" value="U1-CZ_Znf_C2H2"/>
</dbReference>
<keyword evidence="3 9" id="KW-0863">Zinc-finger</keyword>
<comment type="subunit">
    <text evidence="9">U1 snRNP is composed of the 7 core Sm proteins B/B', D1, D2, D3, E, F and G that assemble in a heptameric protein ring on the Sm site of the small nuclear RNA to form the core snRNP, and at least 3 U1 snRNP-specific proteins U1-70K, U1-A and U1-C. U1-C interacts with U1 snRNA and the 5' splice-site region of the pre-mRNA.</text>
</comment>
<keyword evidence="2 9" id="KW-0479">Metal-binding</keyword>
<dbReference type="InterPro" id="IPR000690">
    <property type="entry name" value="Matrin/U1-C_Znf_C2H2"/>
</dbReference>
<comment type="subunit">
    <text evidence="8">Component of the U1 snRNP. The U1 snRNP is composed of the U1 snRNA and the 7 core Sm proteins SNRPB, SNRPD1, SNRPD2, SNRPD3, SNRPE, SNRPF and SNRPG that assemble in a heptameric protein ring on the Sm site of the small nuclear RNA to form the core snRNP, and at least 3 U1 snRNP-specific proteins SNRNP70/U1-70K, SNRPA/U1-A and SNRPC/U1-C. SNRPC/U1-C interacts with U1 snRNA and the 5' splice-site region of the pre-mRNA. Interacts (via N-terminus) with TIA1 (via C-terminus); thereby promoting spliceosomal U1 snRNP recruitment to 5' splice sites.</text>
</comment>
<evidence type="ECO:0000256" key="11">
    <source>
        <dbReference type="SAM" id="MobiDB-lite"/>
    </source>
</evidence>
<dbReference type="Pfam" id="PF06220">
    <property type="entry name" value="zf-U1"/>
    <property type="match status" value="1"/>
</dbReference>
<evidence type="ECO:0000256" key="8">
    <source>
        <dbReference type="ARBA" id="ARBA00046357"/>
    </source>
</evidence>
<evidence type="ECO:0000256" key="5">
    <source>
        <dbReference type="ARBA" id="ARBA00022884"/>
    </source>
</evidence>
<dbReference type="GO" id="GO:0030627">
    <property type="term" value="F:pre-mRNA 5'-splice site binding"/>
    <property type="evidence" value="ECO:0007669"/>
    <property type="project" value="InterPro"/>
</dbReference>
<sequence>MPKYYCDYCDTYLTHDSPSVRKTHCQGRKHKENVKIYYQKWMEEQAQSLIDATKLTVNGWSSTSGPFALSWVSMWKSGNYVIFFRTSCNEDDCLKNVFIVSSIIFSPAAAFKAGKIPNKGVAIPPPGVPAPPMGPQGMPPQGPPRPGPPIGTMGPPGMGANMQGNMGMPPMGARAPMMGGPPMMGPQGPGMPPGMMAGGMRPPMGPMAPMMMGPGGMRPPMMAPPQMRP</sequence>
<dbReference type="SUPFAM" id="SSF57667">
    <property type="entry name" value="beta-beta-alpha zinc fingers"/>
    <property type="match status" value="1"/>
</dbReference>
<dbReference type="GO" id="GO:0000395">
    <property type="term" value="P:mRNA 5'-splice site recognition"/>
    <property type="evidence" value="ECO:0007669"/>
    <property type="project" value="UniProtKB-UniRule"/>
</dbReference>
<evidence type="ECO:0000259" key="12">
    <source>
        <dbReference type="PROSITE" id="PS50171"/>
    </source>
</evidence>
<comment type="subcellular location">
    <subcellularLocation>
        <location evidence="1 9 10">Nucleus</location>
    </subcellularLocation>
</comment>
<comment type="caution">
    <text evidence="13">The sequence shown here is derived from an EMBL/GenBank/DDBJ whole genome shotgun (WGS) entry which is preliminary data.</text>
</comment>
<name>A0A5N5TDY4_9CRUS</name>
<dbReference type="AlphaFoldDB" id="A0A5N5TDY4"/>
<dbReference type="GO" id="GO:0030619">
    <property type="term" value="F:U1 snRNA binding"/>
    <property type="evidence" value="ECO:0007669"/>
    <property type="project" value="UniProtKB-UniRule"/>
</dbReference>